<dbReference type="AlphaFoldDB" id="A0A0E9PQH4"/>
<proteinExistence type="predicted"/>
<organism evidence="1">
    <name type="scientific">Anguilla anguilla</name>
    <name type="common">European freshwater eel</name>
    <name type="synonym">Muraena anguilla</name>
    <dbReference type="NCBI Taxonomy" id="7936"/>
    <lineage>
        <taxon>Eukaryota</taxon>
        <taxon>Metazoa</taxon>
        <taxon>Chordata</taxon>
        <taxon>Craniata</taxon>
        <taxon>Vertebrata</taxon>
        <taxon>Euteleostomi</taxon>
        <taxon>Actinopterygii</taxon>
        <taxon>Neopterygii</taxon>
        <taxon>Teleostei</taxon>
        <taxon>Anguilliformes</taxon>
        <taxon>Anguillidae</taxon>
        <taxon>Anguilla</taxon>
    </lineage>
</organism>
<reference evidence="1" key="1">
    <citation type="submission" date="2014-11" db="EMBL/GenBank/DDBJ databases">
        <authorList>
            <person name="Amaro Gonzalez C."/>
        </authorList>
    </citation>
    <scope>NUCLEOTIDE SEQUENCE</scope>
</reference>
<sequence>MFLTKEVLGCVLLTHPEPGPPVPCDRASAWPVKRFQLT</sequence>
<accession>A0A0E9PQH4</accession>
<protein>
    <submittedName>
        <fullName evidence="1">Uncharacterized protein</fullName>
    </submittedName>
</protein>
<evidence type="ECO:0000313" key="1">
    <source>
        <dbReference type="EMBL" id="JAH06739.1"/>
    </source>
</evidence>
<name>A0A0E9PQH4_ANGAN</name>
<dbReference type="EMBL" id="GBXM01101838">
    <property type="protein sequence ID" value="JAH06739.1"/>
    <property type="molecule type" value="Transcribed_RNA"/>
</dbReference>
<reference evidence="1" key="2">
    <citation type="journal article" date="2015" name="Fish Shellfish Immunol.">
        <title>Early steps in the European eel (Anguilla anguilla)-Vibrio vulnificus interaction in the gills: Role of the RtxA13 toxin.</title>
        <authorList>
            <person name="Callol A."/>
            <person name="Pajuelo D."/>
            <person name="Ebbesson L."/>
            <person name="Teles M."/>
            <person name="MacKenzie S."/>
            <person name="Amaro C."/>
        </authorList>
    </citation>
    <scope>NUCLEOTIDE SEQUENCE</scope>
</reference>